<comment type="similarity">
    <text evidence="1">Belongs to the short-chain dehydrogenases/reductases (SDR) family.</text>
</comment>
<dbReference type="InterPro" id="IPR036291">
    <property type="entry name" value="NAD(P)-bd_dom_sf"/>
</dbReference>
<gene>
    <name evidence="3" type="ORF">E9531_08535</name>
</gene>
<dbReference type="Pfam" id="PF13561">
    <property type="entry name" value="adh_short_C2"/>
    <property type="match status" value="1"/>
</dbReference>
<dbReference type="Proteomes" id="UP000308917">
    <property type="component" value="Unassembled WGS sequence"/>
</dbReference>
<dbReference type="SUPFAM" id="SSF51735">
    <property type="entry name" value="NAD(P)-binding Rossmann-fold domains"/>
    <property type="match status" value="1"/>
</dbReference>
<dbReference type="RefSeq" id="WP_136573341.1">
    <property type="nucleotide sequence ID" value="NZ_STFG01000007.1"/>
</dbReference>
<evidence type="ECO:0000256" key="2">
    <source>
        <dbReference type="ARBA" id="ARBA00023002"/>
    </source>
</evidence>
<dbReference type="EC" id="1.1.1.47" evidence="3"/>
<name>A0A4S8F3U5_9BURK</name>
<dbReference type="GO" id="GO:0047936">
    <property type="term" value="F:glucose 1-dehydrogenase [NAD(P)+] activity"/>
    <property type="evidence" value="ECO:0007669"/>
    <property type="project" value="UniProtKB-EC"/>
</dbReference>
<dbReference type="OrthoDB" id="9178657at2"/>
<dbReference type="PRINTS" id="PR00081">
    <property type="entry name" value="GDHRDH"/>
</dbReference>
<sequence>MTEQLKDRVALVYGAGGPGQELSNGRAAAIAYARAGATVVCIDREASTAEETARQISEEGGKALAIAADVTNTEQVNQSVEQALQAFGRLDILHNNVGIAPAGGPLEIDDEAFARVMNINVGSVHRTARAVLPHFIKQGKGAIVNISSLAAVRWSGYSYFAYYSSKAAMNQATVALALQYAAQGIRANAIMPGVIDTPLVYQQISTQYESVEAMRQARQNAVPMKRTGSPWDIAYASVFLASDRAGFINGVCLPVDGGHSCAIPGLV</sequence>
<dbReference type="EMBL" id="STFG01000007">
    <property type="protein sequence ID" value="THU02033.1"/>
    <property type="molecule type" value="Genomic_DNA"/>
</dbReference>
<proteinExistence type="inferred from homology"/>
<dbReference type="PRINTS" id="PR00080">
    <property type="entry name" value="SDRFAMILY"/>
</dbReference>
<evidence type="ECO:0000256" key="1">
    <source>
        <dbReference type="ARBA" id="ARBA00006484"/>
    </source>
</evidence>
<comment type="caution">
    <text evidence="3">The sequence shown here is derived from an EMBL/GenBank/DDBJ whole genome shotgun (WGS) entry which is preliminary data.</text>
</comment>
<keyword evidence="4" id="KW-1185">Reference proteome</keyword>
<dbReference type="AlphaFoldDB" id="A0A4S8F3U5"/>
<reference evidence="3 4" key="1">
    <citation type="journal article" date="2015" name="Antonie Van Leeuwenhoek">
        <title>Lampropedia puyangensis sp. nov., isolated from symptomatic bark of Populus ? euramericana canker and emended description of Lampropedia hyalina (Ehrenberg 1832) Lee et al. 2004.</title>
        <authorList>
            <person name="Li Y."/>
            <person name="Wang T."/>
            <person name="Piao C.G."/>
            <person name="Wang L.F."/>
            <person name="Tian G.Z."/>
            <person name="Zhu T.H."/>
            <person name="Guo M.W."/>
        </authorList>
    </citation>
    <scope>NUCLEOTIDE SEQUENCE [LARGE SCALE GENOMIC DNA]</scope>
    <source>
        <strain evidence="3 4">2-bin</strain>
    </source>
</reference>
<dbReference type="PANTHER" id="PTHR24321:SF15">
    <property type="entry name" value="OXIDOREDUCTASE UCPA"/>
    <property type="match status" value="1"/>
</dbReference>
<keyword evidence="2 3" id="KW-0560">Oxidoreductase</keyword>
<evidence type="ECO:0000313" key="4">
    <source>
        <dbReference type="Proteomes" id="UP000308917"/>
    </source>
</evidence>
<protein>
    <submittedName>
        <fullName evidence="3">Glucose 1-dehydrogenase</fullName>
        <ecNumber evidence="3">1.1.1.47</ecNumber>
    </submittedName>
</protein>
<dbReference type="PANTHER" id="PTHR24321">
    <property type="entry name" value="DEHYDROGENASES, SHORT CHAIN"/>
    <property type="match status" value="1"/>
</dbReference>
<evidence type="ECO:0000313" key="3">
    <source>
        <dbReference type="EMBL" id="THU02033.1"/>
    </source>
</evidence>
<dbReference type="CDD" id="cd05233">
    <property type="entry name" value="SDR_c"/>
    <property type="match status" value="1"/>
</dbReference>
<dbReference type="Gene3D" id="3.40.50.720">
    <property type="entry name" value="NAD(P)-binding Rossmann-like Domain"/>
    <property type="match status" value="1"/>
</dbReference>
<dbReference type="InterPro" id="IPR002347">
    <property type="entry name" value="SDR_fam"/>
</dbReference>
<organism evidence="3 4">
    <name type="scientific">Lampropedia puyangensis</name>
    <dbReference type="NCBI Taxonomy" id="1330072"/>
    <lineage>
        <taxon>Bacteria</taxon>
        <taxon>Pseudomonadati</taxon>
        <taxon>Pseudomonadota</taxon>
        <taxon>Betaproteobacteria</taxon>
        <taxon>Burkholderiales</taxon>
        <taxon>Comamonadaceae</taxon>
        <taxon>Lampropedia</taxon>
    </lineage>
</organism>
<dbReference type="FunFam" id="3.40.50.720:FF:000084">
    <property type="entry name" value="Short-chain dehydrogenase reductase"/>
    <property type="match status" value="1"/>
</dbReference>
<accession>A0A4S8F3U5</accession>
<dbReference type="NCBIfam" id="NF005559">
    <property type="entry name" value="PRK07231.1"/>
    <property type="match status" value="1"/>
</dbReference>